<dbReference type="FunCoup" id="A0A1B1AI59">
    <property type="interactions" value="298"/>
</dbReference>
<dbReference type="GO" id="GO:0042158">
    <property type="term" value="P:lipoprotein biosynthetic process"/>
    <property type="evidence" value="ECO:0007669"/>
    <property type="project" value="UniProtKB-UniRule"/>
</dbReference>
<dbReference type="Proteomes" id="UP000092498">
    <property type="component" value="Chromosome"/>
</dbReference>
<evidence type="ECO:0000256" key="9">
    <source>
        <dbReference type="HAMAP-Rule" id="MF_01148"/>
    </source>
</evidence>
<dbReference type="Pfam" id="PF00795">
    <property type="entry name" value="CN_hydrolase"/>
    <property type="match status" value="1"/>
</dbReference>
<dbReference type="PANTHER" id="PTHR38686">
    <property type="entry name" value="APOLIPOPROTEIN N-ACYLTRANSFERASE"/>
    <property type="match status" value="1"/>
</dbReference>
<dbReference type="GO" id="GO:0005886">
    <property type="term" value="C:plasma membrane"/>
    <property type="evidence" value="ECO:0007669"/>
    <property type="project" value="UniProtKB-SubCell"/>
</dbReference>
<comment type="function">
    <text evidence="9">Catalyzes the phospholipid dependent N-acylation of the N-terminal cysteine of apolipoprotein, the last step in lipoprotein maturation.</text>
</comment>
<keyword evidence="4 9" id="KW-0808">Transferase</keyword>
<evidence type="ECO:0000256" key="7">
    <source>
        <dbReference type="ARBA" id="ARBA00023136"/>
    </source>
</evidence>
<evidence type="ECO:0000256" key="4">
    <source>
        <dbReference type="ARBA" id="ARBA00022679"/>
    </source>
</evidence>
<dbReference type="InterPro" id="IPR045378">
    <property type="entry name" value="LNT_N"/>
</dbReference>
<feature type="transmembrane region" description="Helical" evidence="9">
    <location>
        <begin position="41"/>
        <end position="60"/>
    </location>
</feature>
<evidence type="ECO:0000259" key="10">
    <source>
        <dbReference type="PROSITE" id="PS50263"/>
    </source>
</evidence>
<comment type="subcellular location">
    <subcellularLocation>
        <location evidence="1 9">Cell membrane</location>
        <topology evidence="1 9">Multi-pass membrane protein</topology>
    </subcellularLocation>
</comment>
<feature type="transmembrane region" description="Helical" evidence="9">
    <location>
        <begin position="177"/>
        <end position="202"/>
    </location>
</feature>
<protein>
    <recommendedName>
        <fullName evidence="9">Apolipoprotein N-acyltransferase</fullName>
        <shortName evidence="9">ALP N-acyltransferase</shortName>
        <ecNumber evidence="9">2.3.1.269</ecNumber>
    </recommendedName>
</protein>
<dbReference type="OrthoDB" id="9804277at2"/>
<evidence type="ECO:0000256" key="3">
    <source>
        <dbReference type="ARBA" id="ARBA00022475"/>
    </source>
</evidence>
<comment type="pathway">
    <text evidence="9">Protein modification; lipoprotein biosynthesis (N-acyl transfer).</text>
</comment>
<dbReference type="HAMAP" id="MF_01148">
    <property type="entry name" value="Lnt"/>
    <property type="match status" value="1"/>
</dbReference>
<evidence type="ECO:0000256" key="1">
    <source>
        <dbReference type="ARBA" id="ARBA00004651"/>
    </source>
</evidence>
<proteinExistence type="inferred from homology"/>
<evidence type="ECO:0000313" key="12">
    <source>
        <dbReference type="Proteomes" id="UP000092498"/>
    </source>
</evidence>
<accession>A0A1B1AI59</accession>
<keyword evidence="8 9" id="KW-0012">Acyltransferase</keyword>
<evidence type="ECO:0000313" key="11">
    <source>
        <dbReference type="EMBL" id="ANP46235.1"/>
    </source>
</evidence>
<dbReference type="PROSITE" id="PS50263">
    <property type="entry name" value="CN_HYDROLASE"/>
    <property type="match status" value="1"/>
</dbReference>
<dbReference type="CDD" id="cd07571">
    <property type="entry name" value="ALP_N-acyl_transferase"/>
    <property type="match status" value="1"/>
</dbReference>
<reference evidence="11 12" key="1">
    <citation type="submission" date="2015-11" db="EMBL/GenBank/DDBJ databases">
        <title>Whole-Genome Sequence of Candidatus Oderbacter manganicum from the National Park Lower Oder Valley, Germany.</title>
        <authorList>
            <person name="Braun B."/>
            <person name="Liere K."/>
            <person name="Szewzyk U."/>
        </authorList>
    </citation>
    <scope>NUCLEOTIDE SEQUENCE [LARGE SCALE GENOMIC DNA]</scope>
    <source>
        <strain evidence="11 12">OTSz_A_272</strain>
    </source>
</reference>
<feature type="transmembrane region" description="Helical" evidence="9">
    <location>
        <begin position="72"/>
        <end position="93"/>
    </location>
</feature>
<evidence type="ECO:0000256" key="5">
    <source>
        <dbReference type="ARBA" id="ARBA00022692"/>
    </source>
</evidence>
<evidence type="ECO:0000256" key="2">
    <source>
        <dbReference type="ARBA" id="ARBA00010065"/>
    </source>
</evidence>
<dbReference type="SUPFAM" id="SSF56317">
    <property type="entry name" value="Carbon-nitrogen hydrolase"/>
    <property type="match status" value="1"/>
</dbReference>
<dbReference type="RefSeq" id="WP_083197278.1">
    <property type="nucleotide sequence ID" value="NZ_CP013244.1"/>
</dbReference>
<dbReference type="PANTHER" id="PTHR38686:SF1">
    <property type="entry name" value="APOLIPOPROTEIN N-ACYLTRANSFERASE"/>
    <property type="match status" value="1"/>
</dbReference>
<gene>
    <name evidence="9" type="primary">lnt</name>
    <name evidence="11" type="ORF">ATE48_10055</name>
</gene>
<dbReference type="InterPro" id="IPR036526">
    <property type="entry name" value="C-N_Hydrolase_sf"/>
</dbReference>
<sequence>MNAEAASAAQSRVQTWFCARSPWQRRGIATAAGALATLGHAPLQLTLLFVAAIVVLVWLLDVSAQKERRLRSAFSMGWFFGLGHFTTGLYWVAAAFNVDSDAWGPIWGIPATLALASGLALFFGVGALLAVLLWTNDVRRVAALALGLFVSEWLRGHILTGFPWLLAAYVWTPGEPISQLASLIGSYGLTLLTLLIAATPATLADGDQSSGRRFAPMLVAALAVGMAWGWGAQHIAGAPAQPPGAEPIVRVADSGLGQAEKWENRPDQEWRVLDRYLDVTGDPNDDNADSIVIWPEGAIPVVNFFMLENPDFMAALGRGLGDRVLVTGLTRREGRADGVAYFNSAAVIDGVNGEARISQFYNKNHLVPFGEYIPFWSLVSNFNIAPLQRIGSGFEAGPSPTRLVIPGAPPAVVLICYEAIFPGMAPRGEGRPGWIVMVTNDAWFGGGSGPYQHYAMARYRAIEEGLPVARAASGGISAIVDSYGRQVAATNARVLYAEAQLPPALQETPYAQWGSIVLALLFAVIAAFRFIPSGRRGPGGSRK</sequence>
<feature type="transmembrane region" description="Helical" evidence="9">
    <location>
        <begin position="113"/>
        <end position="134"/>
    </location>
</feature>
<dbReference type="EMBL" id="CP013244">
    <property type="protein sequence ID" value="ANP46235.1"/>
    <property type="molecule type" value="Genomic_DNA"/>
</dbReference>
<comment type="catalytic activity">
    <reaction evidence="9">
        <text>N-terminal S-1,2-diacyl-sn-glyceryl-L-cysteinyl-[lipoprotein] + a glycerophospholipid = N-acyl-S-1,2-diacyl-sn-glyceryl-L-cysteinyl-[lipoprotein] + a 2-acyl-sn-glycero-3-phospholipid + H(+)</text>
        <dbReference type="Rhea" id="RHEA:48228"/>
        <dbReference type="Rhea" id="RHEA-COMP:14681"/>
        <dbReference type="Rhea" id="RHEA-COMP:14684"/>
        <dbReference type="ChEBI" id="CHEBI:15378"/>
        <dbReference type="ChEBI" id="CHEBI:136912"/>
        <dbReference type="ChEBI" id="CHEBI:140656"/>
        <dbReference type="ChEBI" id="CHEBI:140657"/>
        <dbReference type="ChEBI" id="CHEBI:140660"/>
        <dbReference type="EC" id="2.3.1.269"/>
    </reaction>
</comment>
<keyword evidence="5 9" id="KW-0812">Transmembrane</keyword>
<dbReference type="AlphaFoldDB" id="A0A1B1AI59"/>
<name>A0A1B1AI59_9PROT</name>
<evidence type="ECO:0000256" key="8">
    <source>
        <dbReference type="ARBA" id="ARBA00023315"/>
    </source>
</evidence>
<feature type="transmembrane region" description="Helical" evidence="9">
    <location>
        <begin position="510"/>
        <end position="531"/>
    </location>
</feature>
<dbReference type="EC" id="2.3.1.269" evidence="9"/>
<dbReference type="STRING" id="1759059.ATE48_10055"/>
<evidence type="ECO:0000256" key="6">
    <source>
        <dbReference type="ARBA" id="ARBA00022989"/>
    </source>
</evidence>
<feature type="transmembrane region" description="Helical" evidence="9">
    <location>
        <begin position="141"/>
        <end position="171"/>
    </location>
</feature>
<dbReference type="InterPro" id="IPR003010">
    <property type="entry name" value="C-N_Hydrolase"/>
</dbReference>
<dbReference type="InterPro" id="IPR004563">
    <property type="entry name" value="Apolipo_AcylTrfase"/>
</dbReference>
<keyword evidence="7 9" id="KW-0472">Membrane</keyword>
<feature type="domain" description="CN hydrolase" evidence="10">
    <location>
        <begin position="252"/>
        <end position="503"/>
    </location>
</feature>
<keyword evidence="6 9" id="KW-1133">Transmembrane helix</keyword>
<feature type="transmembrane region" description="Helical" evidence="9">
    <location>
        <begin position="214"/>
        <end position="231"/>
    </location>
</feature>
<organism evidence="11 12">
    <name type="scientific">Candidatus Viadribacter manganicus</name>
    <dbReference type="NCBI Taxonomy" id="1759059"/>
    <lineage>
        <taxon>Bacteria</taxon>
        <taxon>Pseudomonadati</taxon>
        <taxon>Pseudomonadota</taxon>
        <taxon>Alphaproteobacteria</taxon>
        <taxon>Hyphomonadales</taxon>
        <taxon>Hyphomonadaceae</taxon>
        <taxon>Candidatus Viadribacter</taxon>
    </lineage>
</organism>
<dbReference type="KEGG" id="cbot:ATE48_10055"/>
<dbReference type="InParanoid" id="A0A1B1AI59"/>
<dbReference type="NCBIfam" id="TIGR00546">
    <property type="entry name" value="lnt"/>
    <property type="match status" value="1"/>
</dbReference>
<comment type="similarity">
    <text evidence="2 9">Belongs to the CN hydrolase family. Apolipoprotein N-acyltransferase subfamily.</text>
</comment>
<keyword evidence="12" id="KW-1185">Reference proteome</keyword>
<dbReference type="Gene3D" id="3.60.110.10">
    <property type="entry name" value="Carbon-nitrogen hydrolase"/>
    <property type="match status" value="1"/>
</dbReference>
<dbReference type="GO" id="GO:0016410">
    <property type="term" value="F:N-acyltransferase activity"/>
    <property type="evidence" value="ECO:0007669"/>
    <property type="project" value="UniProtKB-UniRule"/>
</dbReference>
<keyword evidence="3 9" id="KW-1003">Cell membrane</keyword>
<dbReference type="UniPathway" id="UPA00666"/>
<dbReference type="Pfam" id="PF20154">
    <property type="entry name" value="LNT_N"/>
    <property type="match status" value="1"/>
</dbReference>